<dbReference type="Gene3D" id="3.30.1200.10">
    <property type="entry name" value="YggU-like"/>
    <property type="match status" value="1"/>
</dbReference>
<gene>
    <name evidence="2" type="ORF">AC812_16685</name>
</gene>
<dbReference type="Pfam" id="PF02594">
    <property type="entry name" value="DUF167"/>
    <property type="match status" value="1"/>
</dbReference>
<comment type="caution">
    <text evidence="2">The sequence shown here is derived from an EMBL/GenBank/DDBJ whole genome shotgun (WGS) entry which is preliminary data.</text>
</comment>
<dbReference type="AlphaFoldDB" id="A0A0P6WPS6"/>
<evidence type="ECO:0000313" key="2">
    <source>
        <dbReference type="EMBL" id="KPL70780.1"/>
    </source>
</evidence>
<comment type="similarity">
    <text evidence="1">Belongs to the UPF0235 family.</text>
</comment>
<keyword evidence="3" id="KW-1185">Reference proteome</keyword>
<dbReference type="InterPro" id="IPR003746">
    <property type="entry name" value="DUF167"/>
</dbReference>
<sequence>MTNSKNNRFHDAKSGSAITVSLHLNAKVNKVEKVLPDGTLQIGLVNPKEDPAVDADLIKFLSNLFDVPSNRFEIISGKNTSHKLISIIGVSVDQVQQIIGRLVKIPS</sequence>
<dbReference type="InterPro" id="IPR036591">
    <property type="entry name" value="YggU-like_sf"/>
</dbReference>
<dbReference type="SMART" id="SM01152">
    <property type="entry name" value="DUF167"/>
    <property type="match status" value="1"/>
</dbReference>
<dbReference type="EMBL" id="LGHJ01000029">
    <property type="protein sequence ID" value="KPL70780.1"/>
    <property type="molecule type" value="Genomic_DNA"/>
</dbReference>
<protein>
    <submittedName>
        <fullName evidence="2">Uncharacterized protein</fullName>
    </submittedName>
</protein>
<dbReference type="STRING" id="360411.AC812_16685"/>
<accession>A0A0P6WPS6</accession>
<name>A0A0P6WPS6_9CHLR</name>
<dbReference type="SUPFAM" id="SSF69786">
    <property type="entry name" value="YggU-like"/>
    <property type="match status" value="1"/>
</dbReference>
<evidence type="ECO:0000313" key="3">
    <source>
        <dbReference type="Proteomes" id="UP000050514"/>
    </source>
</evidence>
<proteinExistence type="inferred from homology"/>
<evidence type="ECO:0000256" key="1">
    <source>
        <dbReference type="ARBA" id="ARBA00010364"/>
    </source>
</evidence>
<organism evidence="2 3">
    <name type="scientific">Bellilinea caldifistulae</name>
    <dbReference type="NCBI Taxonomy" id="360411"/>
    <lineage>
        <taxon>Bacteria</taxon>
        <taxon>Bacillati</taxon>
        <taxon>Chloroflexota</taxon>
        <taxon>Anaerolineae</taxon>
        <taxon>Anaerolineales</taxon>
        <taxon>Anaerolineaceae</taxon>
        <taxon>Bellilinea</taxon>
    </lineage>
</organism>
<reference evidence="2 3" key="1">
    <citation type="submission" date="2015-07" db="EMBL/GenBank/DDBJ databases">
        <title>Draft genome of Bellilinea caldifistulae DSM 17877.</title>
        <authorList>
            <person name="Hemp J."/>
            <person name="Ward L.M."/>
            <person name="Pace L.A."/>
            <person name="Fischer W.W."/>
        </authorList>
    </citation>
    <scope>NUCLEOTIDE SEQUENCE [LARGE SCALE GENOMIC DNA]</scope>
    <source>
        <strain evidence="2 3">GOMI-1</strain>
    </source>
</reference>
<dbReference type="RefSeq" id="WP_061916856.1">
    <property type="nucleotide sequence ID" value="NZ_DF967971.1"/>
</dbReference>
<dbReference type="OrthoDB" id="164532at2"/>
<dbReference type="Proteomes" id="UP000050514">
    <property type="component" value="Unassembled WGS sequence"/>
</dbReference>